<dbReference type="PANTHER" id="PTHR34236">
    <property type="entry name" value="DIMETHYL SULFOXIDE REDUCTASE TRANSCRIPTIONAL ACTIVATOR"/>
    <property type="match status" value="1"/>
</dbReference>
<dbReference type="InterPro" id="IPR013324">
    <property type="entry name" value="RNA_pol_sigma_r3/r4-like"/>
</dbReference>
<dbReference type="EMBL" id="QMDW01000030">
    <property type="protein sequence ID" value="RJX47870.1"/>
    <property type="molecule type" value="Genomic_DNA"/>
</dbReference>
<feature type="domain" description="Bacterioopsin transcriptional activator GAF and HTH associated" evidence="4">
    <location>
        <begin position="19"/>
        <end position="140"/>
    </location>
</feature>
<dbReference type="InterPro" id="IPR031803">
    <property type="entry name" value="BAT_GAF/HTH-assoc"/>
</dbReference>
<evidence type="ECO:0000259" key="3">
    <source>
        <dbReference type="Pfam" id="PF04967"/>
    </source>
</evidence>
<dbReference type="InterPro" id="IPR007050">
    <property type="entry name" value="HTH_bacterioopsin"/>
</dbReference>
<evidence type="ECO:0000256" key="1">
    <source>
        <dbReference type="ARBA" id="ARBA00023015"/>
    </source>
</evidence>
<dbReference type="Pfam" id="PF04967">
    <property type="entry name" value="HTH_10"/>
    <property type="match status" value="1"/>
</dbReference>
<proteinExistence type="predicted"/>
<keyword evidence="6" id="KW-1185">Reference proteome</keyword>
<dbReference type="Proteomes" id="UP000281564">
    <property type="component" value="Unassembled WGS sequence"/>
</dbReference>
<dbReference type="SUPFAM" id="SSF88659">
    <property type="entry name" value="Sigma3 and sigma4 domains of RNA polymerase sigma factors"/>
    <property type="match status" value="1"/>
</dbReference>
<reference evidence="5 6" key="1">
    <citation type="submission" date="2018-06" db="EMBL/GenBank/DDBJ databases">
        <title>Halonotius sp. F13-13 a new haloarchaeeon isolated from a solar saltern from Isla Cristina, Huelva, Spain.</title>
        <authorList>
            <person name="Duran-Viseras A."/>
            <person name="Sanchez-Porro C."/>
            <person name="Ventosa A."/>
        </authorList>
    </citation>
    <scope>NUCLEOTIDE SEQUENCE [LARGE SCALE GENOMIC DNA]</scope>
    <source>
        <strain evidence="5 6">CECT 7525</strain>
    </source>
</reference>
<keyword evidence="2" id="KW-0804">Transcription</keyword>
<keyword evidence="1" id="KW-0805">Transcription regulation</keyword>
<evidence type="ECO:0000313" key="5">
    <source>
        <dbReference type="EMBL" id="RJX47870.1"/>
    </source>
</evidence>
<dbReference type="RefSeq" id="WP_120086213.1">
    <property type="nucleotide sequence ID" value="NZ_QMDW01000030.1"/>
</dbReference>
<evidence type="ECO:0000313" key="6">
    <source>
        <dbReference type="Proteomes" id="UP000281564"/>
    </source>
</evidence>
<dbReference type="OrthoDB" id="156233at2157"/>
<accession>A0A3A6PZ57</accession>
<feature type="domain" description="HTH bat-type" evidence="3">
    <location>
        <begin position="156"/>
        <end position="207"/>
    </location>
</feature>
<protein>
    <submittedName>
        <fullName evidence="5">Helix-turn-helix domain-containing protein</fullName>
    </submittedName>
</protein>
<dbReference type="AlphaFoldDB" id="A0A3A6PZ57"/>
<dbReference type="PANTHER" id="PTHR34236:SF1">
    <property type="entry name" value="DIMETHYL SULFOXIDE REDUCTASE TRANSCRIPTIONAL ACTIVATOR"/>
    <property type="match status" value="1"/>
</dbReference>
<comment type="caution">
    <text evidence="5">The sequence shown here is derived from an EMBL/GenBank/DDBJ whole genome shotgun (WGS) entry which is preliminary data.</text>
</comment>
<gene>
    <name evidence="5" type="ORF">DP106_13740</name>
</gene>
<name>A0A3A6PZ57_9EURY</name>
<evidence type="ECO:0000259" key="4">
    <source>
        <dbReference type="Pfam" id="PF15915"/>
    </source>
</evidence>
<sequence>MGVIVELALPATEFQLGRILAMQEDVKVTLKTMVPLGGRSVPFFQISAGSHEGFEQQVRDHPTVSDLYVVNSHDDETLYGLDWEIDDDTFFDSVIEQNGHLLEASGGSDTWVFQVRFRSHDDLSTFQQSCFDGDIPVDVRKIYNPTRPDAGPWYGLTTPQRETLTYAVEMGYYSLPRGISTEETADEFGISDQAVSERLRRAVETLVTNTLLLTAAEE</sequence>
<organism evidence="5 6">
    <name type="scientific">Halonotius pteroides</name>
    <dbReference type="NCBI Taxonomy" id="268735"/>
    <lineage>
        <taxon>Archaea</taxon>
        <taxon>Methanobacteriati</taxon>
        <taxon>Methanobacteriota</taxon>
        <taxon>Stenosarchaea group</taxon>
        <taxon>Halobacteria</taxon>
        <taxon>Halobacteriales</taxon>
        <taxon>Haloferacaceae</taxon>
        <taxon>Halonotius</taxon>
    </lineage>
</organism>
<evidence type="ECO:0000256" key="2">
    <source>
        <dbReference type="ARBA" id="ARBA00023163"/>
    </source>
</evidence>
<dbReference type="Pfam" id="PF15915">
    <property type="entry name" value="BAT"/>
    <property type="match status" value="1"/>
</dbReference>